<protein>
    <submittedName>
        <fullName evidence="1">Uncharacterized protein</fullName>
    </submittedName>
</protein>
<evidence type="ECO:0000313" key="3">
    <source>
        <dbReference type="Proteomes" id="UP000663829"/>
    </source>
</evidence>
<sequence length="135" mass="15294">STSLKREQRLSDAADAHIKVGNVRQYCEIMTELGEKALSKLLQCGLLELAVCLGEYLSHDTGINYLSKYYPTKQPLNNDNMYVNVNLLSSTEYELLTKESLNIRGKEYETISYYFLAQKPAIGIKVAINYISGMR</sequence>
<comment type="caution">
    <text evidence="1">The sequence shown here is derived from an EMBL/GenBank/DDBJ whole genome shotgun (WGS) entry which is preliminary data.</text>
</comment>
<name>A0A814G441_9BILA</name>
<organism evidence="1 3">
    <name type="scientific">Didymodactylos carnosus</name>
    <dbReference type="NCBI Taxonomy" id="1234261"/>
    <lineage>
        <taxon>Eukaryota</taxon>
        <taxon>Metazoa</taxon>
        <taxon>Spiralia</taxon>
        <taxon>Gnathifera</taxon>
        <taxon>Rotifera</taxon>
        <taxon>Eurotatoria</taxon>
        <taxon>Bdelloidea</taxon>
        <taxon>Philodinida</taxon>
        <taxon>Philodinidae</taxon>
        <taxon>Didymodactylos</taxon>
    </lineage>
</organism>
<proteinExistence type="predicted"/>
<accession>A0A814G441</accession>
<dbReference type="AlphaFoldDB" id="A0A814G441"/>
<reference evidence="1" key="1">
    <citation type="submission" date="2021-02" db="EMBL/GenBank/DDBJ databases">
        <authorList>
            <person name="Nowell W R."/>
        </authorList>
    </citation>
    <scope>NUCLEOTIDE SEQUENCE</scope>
</reference>
<feature type="non-terminal residue" evidence="1">
    <location>
        <position position="1"/>
    </location>
</feature>
<evidence type="ECO:0000313" key="2">
    <source>
        <dbReference type="EMBL" id="CAF3763336.1"/>
    </source>
</evidence>
<dbReference type="EMBL" id="CAJNOQ010003025">
    <property type="protein sequence ID" value="CAF0991500.1"/>
    <property type="molecule type" value="Genomic_DNA"/>
</dbReference>
<dbReference type="EMBL" id="CAJOBC010003024">
    <property type="protein sequence ID" value="CAF3763336.1"/>
    <property type="molecule type" value="Genomic_DNA"/>
</dbReference>
<dbReference type="OrthoDB" id="2161379at2759"/>
<dbReference type="Proteomes" id="UP000681722">
    <property type="component" value="Unassembled WGS sequence"/>
</dbReference>
<evidence type="ECO:0000313" key="1">
    <source>
        <dbReference type="EMBL" id="CAF0991500.1"/>
    </source>
</evidence>
<keyword evidence="3" id="KW-1185">Reference proteome</keyword>
<gene>
    <name evidence="1" type="ORF">GPM918_LOCUS13277</name>
    <name evidence="2" type="ORF">SRO942_LOCUS13272</name>
</gene>
<dbReference type="Proteomes" id="UP000663829">
    <property type="component" value="Unassembled WGS sequence"/>
</dbReference>